<feature type="region of interest" description="Disordered" evidence="5">
    <location>
        <begin position="591"/>
        <end position="637"/>
    </location>
</feature>
<evidence type="ECO:0000256" key="1">
    <source>
        <dbReference type="ARBA" id="ARBA00022574"/>
    </source>
</evidence>
<dbReference type="SMART" id="SM00320">
    <property type="entry name" value="WD40"/>
    <property type="match status" value="6"/>
</dbReference>
<dbReference type="RefSeq" id="XP_014663591.1">
    <property type="nucleotide sequence ID" value="XM_014808105.1"/>
</dbReference>
<sequence length="637" mass="70759">MADPSKDMAEIMGFGGFGKKARTFDLDAIFEQTRRTAMERSQKTLAEREVDKAAGSVQRQSRTAAPHSSKSQASIDKRRDSDDDDDDDEELIGPPLPPAAANSQKEPDDENGSDGDELIGPPLPNPTEDSDEEEDDHEMKYGRKVPDSHEIVLLHGDKTVSAMTWDPAGARVATGGFDYDVRLWDFAGMDANLRSFRTLRPCECHQIKSLQYSITGDSILVASGNAQAKVIDRDGFDVMECPKGDQYITDMATTKGHAAMLNMGCWHPRDKTEFMTCSIDNTVRLWSVEDSKKHKAVIKPRSKQGRPTVPTACAYSNDGKLVAAACQDGSIQMWDHRKQFVNTVAVCRTAHQPGTDTSCLCFSYSGALLASRGGLADDSLKLWDVRSMRAPLQQKHDLENLFAMTDCLFSPDDRMVVTGVSVRRGQGMGELLFFDRDTFDKSYSIPVCEGASVVKCIWHPKLNQIMVGTSNGQAKVYYDPEISHRGAKLCVVKTMHKVKQIEFVADDPIITPHALPMFREERPRSTKKINEKARADPVKSHRPDLPFHGPGAGGRLSASGGTMASYISKKYALARPIENKSLDPRQAILRHAEDAAENPQWTRAYLQTQPEPVFQKEGEEKKEPDETVQPPWKKKKL</sequence>
<dbReference type="InterPro" id="IPR015943">
    <property type="entry name" value="WD40/YVTN_repeat-like_dom_sf"/>
</dbReference>
<feature type="compositionally biased region" description="Polar residues" evidence="5">
    <location>
        <begin position="57"/>
        <end position="74"/>
    </location>
</feature>
<dbReference type="PROSITE" id="PS50294">
    <property type="entry name" value="WD_REPEATS_REGION"/>
    <property type="match status" value="1"/>
</dbReference>
<name>A0ABM1DUH0_PRICU</name>
<comment type="similarity">
    <text evidence="3">Belongs to the WD repeat GAD-1 family.</text>
</comment>
<feature type="compositionally biased region" description="Basic and acidic residues" evidence="5">
    <location>
        <begin position="35"/>
        <end position="52"/>
    </location>
</feature>
<feature type="compositionally biased region" description="Acidic residues" evidence="5">
    <location>
        <begin position="107"/>
        <end position="117"/>
    </location>
</feature>
<dbReference type="PANTHER" id="PTHR16017:SF0">
    <property type="entry name" value="WD REPEAT-CONTAINING PROTEIN 70"/>
    <property type="match status" value="1"/>
</dbReference>
<dbReference type="InterPro" id="IPR051858">
    <property type="entry name" value="WD_repeat_GAD-1"/>
</dbReference>
<feature type="compositionally biased region" description="Polar residues" evidence="5">
    <location>
        <begin position="599"/>
        <end position="610"/>
    </location>
</feature>
<dbReference type="Proteomes" id="UP000695022">
    <property type="component" value="Unplaced"/>
</dbReference>
<keyword evidence="2" id="KW-0677">Repeat</keyword>
<dbReference type="Gene3D" id="2.130.10.10">
    <property type="entry name" value="YVTN repeat-like/Quinoprotein amine dehydrogenase"/>
    <property type="match status" value="2"/>
</dbReference>
<evidence type="ECO:0000256" key="4">
    <source>
        <dbReference type="PROSITE-ProRule" id="PRU00221"/>
    </source>
</evidence>
<dbReference type="GeneID" id="106806237"/>
<evidence type="ECO:0000313" key="6">
    <source>
        <dbReference type="Proteomes" id="UP000695022"/>
    </source>
</evidence>
<dbReference type="InterPro" id="IPR036322">
    <property type="entry name" value="WD40_repeat_dom_sf"/>
</dbReference>
<evidence type="ECO:0000313" key="7">
    <source>
        <dbReference type="RefSeq" id="XP_014663591.1"/>
    </source>
</evidence>
<gene>
    <name evidence="7" type="primary">LOC106806237</name>
</gene>
<feature type="region of interest" description="Disordered" evidence="5">
    <location>
        <begin position="521"/>
        <end position="558"/>
    </location>
</feature>
<dbReference type="Pfam" id="PF00400">
    <property type="entry name" value="WD40"/>
    <property type="match status" value="4"/>
</dbReference>
<feature type="region of interest" description="Disordered" evidence="5">
    <location>
        <begin position="35"/>
        <end position="145"/>
    </location>
</feature>
<evidence type="ECO:0000256" key="2">
    <source>
        <dbReference type="ARBA" id="ARBA00022737"/>
    </source>
</evidence>
<protein>
    <submittedName>
        <fullName evidence="7">WD repeat-containing protein 70-like</fullName>
    </submittedName>
</protein>
<keyword evidence="6" id="KW-1185">Reference proteome</keyword>
<feature type="compositionally biased region" description="Basic and acidic residues" evidence="5">
    <location>
        <begin position="614"/>
        <end position="625"/>
    </location>
</feature>
<evidence type="ECO:0000256" key="3">
    <source>
        <dbReference type="ARBA" id="ARBA00038343"/>
    </source>
</evidence>
<organism evidence="6 7">
    <name type="scientific">Priapulus caudatus</name>
    <name type="common">Priapulid worm</name>
    <dbReference type="NCBI Taxonomy" id="37621"/>
    <lineage>
        <taxon>Eukaryota</taxon>
        <taxon>Metazoa</taxon>
        <taxon>Ecdysozoa</taxon>
        <taxon>Scalidophora</taxon>
        <taxon>Priapulida</taxon>
        <taxon>Priapulimorpha</taxon>
        <taxon>Priapulimorphida</taxon>
        <taxon>Priapulidae</taxon>
        <taxon>Priapulus</taxon>
    </lineage>
</organism>
<dbReference type="SUPFAM" id="SSF50978">
    <property type="entry name" value="WD40 repeat-like"/>
    <property type="match status" value="1"/>
</dbReference>
<evidence type="ECO:0000256" key="5">
    <source>
        <dbReference type="SAM" id="MobiDB-lite"/>
    </source>
</evidence>
<accession>A0ABM1DUH0</accession>
<dbReference type="PANTHER" id="PTHR16017">
    <property type="entry name" value="GASTRULATION DEFECTIVE PROTEIN 1-RELATED"/>
    <property type="match status" value="1"/>
</dbReference>
<feature type="repeat" description="WD" evidence="4">
    <location>
        <begin position="314"/>
        <end position="335"/>
    </location>
</feature>
<feature type="compositionally biased region" description="Acidic residues" evidence="5">
    <location>
        <begin position="82"/>
        <end position="91"/>
    </location>
</feature>
<feature type="compositionally biased region" description="Basic and acidic residues" evidence="5">
    <location>
        <begin position="521"/>
        <end position="545"/>
    </location>
</feature>
<reference evidence="7" key="1">
    <citation type="submission" date="2025-08" db="UniProtKB">
        <authorList>
            <consortium name="RefSeq"/>
        </authorList>
    </citation>
    <scope>IDENTIFICATION</scope>
</reference>
<feature type="repeat" description="WD" evidence="4">
    <location>
        <begin position="254"/>
        <end position="296"/>
    </location>
</feature>
<dbReference type="InterPro" id="IPR001680">
    <property type="entry name" value="WD40_rpt"/>
</dbReference>
<proteinExistence type="inferred from homology"/>
<dbReference type="PROSITE" id="PS50082">
    <property type="entry name" value="WD_REPEATS_2"/>
    <property type="match status" value="3"/>
</dbReference>
<keyword evidence="1 4" id="KW-0853">WD repeat</keyword>
<feature type="repeat" description="WD" evidence="4">
    <location>
        <begin position="153"/>
        <end position="185"/>
    </location>
</feature>